<evidence type="ECO:0000313" key="3">
    <source>
        <dbReference type="Proteomes" id="UP000001542"/>
    </source>
</evidence>
<dbReference type="InterPro" id="IPR029071">
    <property type="entry name" value="Ubiquitin-like_domsf"/>
</dbReference>
<dbReference type="SUPFAM" id="SSF54236">
    <property type="entry name" value="Ubiquitin-like"/>
    <property type="match status" value="1"/>
</dbReference>
<keyword evidence="1" id="KW-0812">Transmembrane</keyword>
<keyword evidence="1" id="KW-0472">Membrane</keyword>
<feature type="transmembrane region" description="Helical" evidence="1">
    <location>
        <begin position="152"/>
        <end position="172"/>
    </location>
</feature>
<evidence type="ECO:0008006" key="4">
    <source>
        <dbReference type="Google" id="ProtNLM"/>
    </source>
</evidence>
<accession>A2FK90</accession>
<gene>
    <name evidence="2" type="ORF">TVAG_335030</name>
</gene>
<keyword evidence="3" id="KW-1185">Reference proteome</keyword>
<name>A2FK90_TRIV3</name>
<dbReference type="AlphaFoldDB" id="A2FK90"/>
<reference evidence="2" key="1">
    <citation type="submission" date="2006-10" db="EMBL/GenBank/DDBJ databases">
        <authorList>
            <person name="Amadeo P."/>
            <person name="Zhao Q."/>
            <person name="Wortman J."/>
            <person name="Fraser-Liggett C."/>
            <person name="Carlton J."/>
        </authorList>
    </citation>
    <scope>NUCLEOTIDE SEQUENCE</scope>
    <source>
        <strain evidence="2">G3</strain>
    </source>
</reference>
<dbReference type="CDD" id="cd17039">
    <property type="entry name" value="Ubl_ubiquitin_like"/>
    <property type="match status" value="1"/>
</dbReference>
<reference evidence="2" key="2">
    <citation type="journal article" date="2007" name="Science">
        <title>Draft genome sequence of the sexually transmitted pathogen Trichomonas vaginalis.</title>
        <authorList>
            <person name="Carlton J.M."/>
            <person name="Hirt R.P."/>
            <person name="Silva J.C."/>
            <person name="Delcher A.L."/>
            <person name="Schatz M."/>
            <person name="Zhao Q."/>
            <person name="Wortman J.R."/>
            <person name="Bidwell S.L."/>
            <person name="Alsmark U.C.M."/>
            <person name="Besteiro S."/>
            <person name="Sicheritz-Ponten T."/>
            <person name="Noel C.J."/>
            <person name="Dacks J.B."/>
            <person name="Foster P.G."/>
            <person name="Simillion C."/>
            <person name="Van de Peer Y."/>
            <person name="Miranda-Saavedra D."/>
            <person name="Barton G.J."/>
            <person name="Westrop G.D."/>
            <person name="Mueller S."/>
            <person name="Dessi D."/>
            <person name="Fiori P.L."/>
            <person name="Ren Q."/>
            <person name="Paulsen I."/>
            <person name="Zhang H."/>
            <person name="Bastida-Corcuera F.D."/>
            <person name="Simoes-Barbosa A."/>
            <person name="Brown M.T."/>
            <person name="Hayes R.D."/>
            <person name="Mukherjee M."/>
            <person name="Okumura C.Y."/>
            <person name="Schneider R."/>
            <person name="Smith A.J."/>
            <person name="Vanacova S."/>
            <person name="Villalvazo M."/>
            <person name="Haas B.J."/>
            <person name="Pertea M."/>
            <person name="Feldblyum T.V."/>
            <person name="Utterback T.R."/>
            <person name="Shu C.L."/>
            <person name="Osoegawa K."/>
            <person name="de Jong P.J."/>
            <person name="Hrdy I."/>
            <person name="Horvathova L."/>
            <person name="Zubacova Z."/>
            <person name="Dolezal P."/>
            <person name="Malik S.B."/>
            <person name="Logsdon J.M. Jr."/>
            <person name="Henze K."/>
            <person name="Gupta A."/>
            <person name="Wang C.C."/>
            <person name="Dunne R.L."/>
            <person name="Upcroft J.A."/>
            <person name="Upcroft P."/>
            <person name="White O."/>
            <person name="Salzberg S.L."/>
            <person name="Tang P."/>
            <person name="Chiu C.-H."/>
            <person name="Lee Y.-S."/>
            <person name="Embley T.M."/>
            <person name="Coombs G.H."/>
            <person name="Mottram J.C."/>
            <person name="Tachezy J."/>
            <person name="Fraser-Liggett C.M."/>
            <person name="Johnson P.J."/>
        </authorList>
    </citation>
    <scope>NUCLEOTIDE SEQUENCE [LARGE SCALE GENOMIC DNA]</scope>
    <source>
        <strain evidence="2">G3</strain>
    </source>
</reference>
<protein>
    <recommendedName>
        <fullName evidence="4">Ubiquitin-like domain-containing protein</fullName>
    </recommendedName>
</protein>
<proteinExistence type="predicted"/>
<organism evidence="2 3">
    <name type="scientific">Trichomonas vaginalis (strain ATCC PRA-98 / G3)</name>
    <dbReference type="NCBI Taxonomy" id="412133"/>
    <lineage>
        <taxon>Eukaryota</taxon>
        <taxon>Metamonada</taxon>
        <taxon>Parabasalia</taxon>
        <taxon>Trichomonadida</taxon>
        <taxon>Trichomonadidae</taxon>
        <taxon>Trichomonas</taxon>
    </lineage>
</organism>
<sequence length="214" mass="24235">MADNELIEKLLIHTPHEINTGTSQLQNIIITITATKEDTFNPGKFEVKESIFNVNPEKKIEDLINDFKRQHKYPNDKYYLIYNNRLFENGTLAQAGITNRKKLTFFAPANEKKLAENEGFKLKFWSYPALCLAFSFLFAGLVCRFDYRLRGAYVLVGSLIGVPAMVCFLIGLTEAFSKATNTSFTGSEWFGSCYYGENSCCSCCCCCCKPHDSL</sequence>
<dbReference type="EMBL" id="DS113844">
    <property type="protein sequence ID" value="EAX94667.1"/>
    <property type="molecule type" value="Genomic_DNA"/>
</dbReference>
<dbReference type="RefSeq" id="XP_001307597.1">
    <property type="nucleotide sequence ID" value="XM_001307596.1"/>
</dbReference>
<dbReference type="VEuPathDB" id="TrichDB:TVAGG3_0715200"/>
<dbReference type="Proteomes" id="UP000001542">
    <property type="component" value="Unassembled WGS sequence"/>
</dbReference>
<evidence type="ECO:0000313" key="2">
    <source>
        <dbReference type="EMBL" id="EAX94667.1"/>
    </source>
</evidence>
<evidence type="ECO:0000256" key="1">
    <source>
        <dbReference type="SAM" id="Phobius"/>
    </source>
</evidence>
<dbReference type="KEGG" id="tva:4752413"/>
<keyword evidence="1" id="KW-1133">Transmembrane helix</keyword>
<dbReference type="InParanoid" id="A2FK90"/>
<dbReference type="OrthoDB" id="10471835at2759"/>
<dbReference type="VEuPathDB" id="TrichDB:TVAG_335030"/>
<feature type="transmembrane region" description="Helical" evidence="1">
    <location>
        <begin position="124"/>
        <end position="145"/>
    </location>
</feature>